<dbReference type="AlphaFoldDB" id="K9XWA2"/>
<dbReference type="Pfam" id="PF01593">
    <property type="entry name" value="Amino_oxidase"/>
    <property type="match status" value="1"/>
</dbReference>
<evidence type="ECO:0000313" key="2">
    <source>
        <dbReference type="EMBL" id="AFZ35947.1"/>
    </source>
</evidence>
<dbReference type="PRINTS" id="PR00419">
    <property type="entry name" value="ADXRDTASE"/>
</dbReference>
<accession>K9XWA2</accession>
<dbReference type="PANTHER" id="PTHR16128:SF5">
    <property type="entry name" value="FAD_NAD(P)-BINDING OXIDOREDUCTASE FAMILY PROTEIN"/>
    <property type="match status" value="1"/>
</dbReference>
<organism evidence="2 3">
    <name type="scientific">Stanieria cyanosphaera (strain ATCC 29371 / PCC 7437)</name>
    <dbReference type="NCBI Taxonomy" id="111780"/>
    <lineage>
        <taxon>Bacteria</taxon>
        <taxon>Bacillati</taxon>
        <taxon>Cyanobacteriota</taxon>
        <taxon>Cyanophyceae</taxon>
        <taxon>Pleurocapsales</taxon>
        <taxon>Dermocarpellaceae</taxon>
        <taxon>Stanieria</taxon>
    </lineage>
</organism>
<dbReference type="InterPro" id="IPR002937">
    <property type="entry name" value="Amino_oxidase"/>
</dbReference>
<sequence>MTNSTNIYDIAIVGAGLAGLTCAQHLQQQRYKVIVVDKSRGVGGRVATRRINKTCVDHGLSFLEIQGKQTEELIQQLTQANILKLWDGKIYQLDSQNNLKPTPPIKSYIVPQGINTIAKYLARGLEVKRQFQVTAIKSIENIWQILTESNQEIKAKAIVMAIPAPQTLPILESQVPTKLINQLRQVQFYPCITMMAGYDSQYLSDLPSWHGVKINNQTDLIWITLDSSKRDTMTQPVFVFHSTPEFAQKYLDVTDLQSAAKQLLQQAASLFLPWLDSPQWLQVHRWRYSIPSHSLSLPCLSTTQPLPLVCCGDWCNGNRVEDALISGLASADRISGLI</sequence>
<feature type="domain" description="Amine oxidase" evidence="1">
    <location>
        <begin position="109"/>
        <end position="334"/>
    </location>
</feature>
<dbReference type="HOGENOM" id="CLU_036034_0_0_3"/>
<dbReference type="Proteomes" id="UP000010473">
    <property type="component" value="Chromosome"/>
</dbReference>
<dbReference type="GO" id="GO:0016491">
    <property type="term" value="F:oxidoreductase activity"/>
    <property type="evidence" value="ECO:0007669"/>
    <property type="project" value="InterPro"/>
</dbReference>
<dbReference type="Gene3D" id="3.50.50.60">
    <property type="entry name" value="FAD/NAD(P)-binding domain"/>
    <property type="match status" value="1"/>
</dbReference>
<protein>
    <submittedName>
        <fullName evidence="2">FAD dependent oxidoreductase</fullName>
    </submittedName>
</protein>
<reference evidence="3" key="1">
    <citation type="journal article" date="2013" name="Proc. Natl. Acad. Sci. U.S.A.">
        <title>Improving the coverage of the cyanobacterial phylum using diversity-driven genome sequencing.</title>
        <authorList>
            <person name="Shih P.M."/>
            <person name="Wu D."/>
            <person name="Latifi A."/>
            <person name="Axen S.D."/>
            <person name="Fewer D.P."/>
            <person name="Talla E."/>
            <person name="Calteau A."/>
            <person name="Cai F."/>
            <person name="Tandeau de Marsac N."/>
            <person name="Rippka R."/>
            <person name="Herdman M."/>
            <person name="Sivonen K."/>
            <person name="Coursin T."/>
            <person name="Laurent T."/>
            <person name="Goodwin L."/>
            <person name="Nolan M."/>
            <person name="Davenport K.W."/>
            <person name="Han C.S."/>
            <person name="Rubin E.M."/>
            <person name="Eisen J.A."/>
            <person name="Woyke T."/>
            <person name="Gugger M."/>
            <person name="Kerfeld C.A."/>
        </authorList>
    </citation>
    <scope>NUCLEOTIDE SEQUENCE [LARGE SCALE GENOMIC DNA]</scope>
    <source>
        <strain evidence="3">ATCC 29371 / PCC 7437</strain>
    </source>
</reference>
<proteinExistence type="predicted"/>
<evidence type="ECO:0000259" key="1">
    <source>
        <dbReference type="Pfam" id="PF01593"/>
    </source>
</evidence>
<dbReference type="OrthoDB" id="5792777at2"/>
<dbReference type="PANTHER" id="PTHR16128">
    <property type="entry name" value="FAD/NAD(P)-BINDING OXIDOREDUCTASE FAMILY PROTEIN"/>
    <property type="match status" value="1"/>
</dbReference>
<evidence type="ECO:0000313" key="3">
    <source>
        <dbReference type="Proteomes" id="UP000010473"/>
    </source>
</evidence>
<dbReference type="SUPFAM" id="SSF51905">
    <property type="entry name" value="FAD/NAD(P)-binding domain"/>
    <property type="match status" value="1"/>
</dbReference>
<keyword evidence="3" id="KW-1185">Reference proteome</keyword>
<name>K9XWA2_STAC7</name>
<dbReference type="EMBL" id="CP003653">
    <property type="protein sequence ID" value="AFZ35947.1"/>
    <property type="molecule type" value="Genomic_DNA"/>
</dbReference>
<dbReference type="InterPro" id="IPR036188">
    <property type="entry name" value="FAD/NAD-bd_sf"/>
</dbReference>
<gene>
    <name evidence="2" type="ordered locus">Sta7437_2408</name>
</gene>
<dbReference type="Gene3D" id="3.90.660.10">
    <property type="match status" value="1"/>
</dbReference>
<dbReference type="KEGG" id="scs:Sta7437_2408"/>
<dbReference type="eggNOG" id="COG3380">
    <property type="taxonomic scope" value="Bacteria"/>
</dbReference>
<dbReference type="Pfam" id="PF13450">
    <property type="entry name" value="NAD_binding_8"/>
    <property type="match status" value="1"/>
</dbReference>
<dbReference type="RefSeq" id="WP_015193615.1">
    <property type="nucleotide sequence ID" value="NC_019748.1"/>
</dbReference>